<proteinExistence type="predicted"/>
<evidence type="ECO:0000256" key="5">
    <source>
        <dbReference type="SAM" id="MobiDB-lite"/>
    </source>
</evidence>
<dbReference type="RefSeq" id="WP_144754053.1">
    <property type="nucleotide sequence ID" value="NZ_VMNW02000095.1"/>
</dbReference>
<dbReference type="InterPro" id="IPR036271">
    <property type="entry name" value="Tet_transcr_reg_TetR-rel_C_sf"/>
</dbReference>
<keyword evidence="3" id="KW-0804">Transcription</keyword>
<protein>
    <submittedName>
        <fullName evidence="7">TetR/AcrR family transcriptional regulator</fullName>
    </submittedName>
</protein>
<dbReference type="InterPro" id="IPR050109">
    <property type="entry name" value="HTH-type_TetR-like_transc_reg"/>
</dbReference>
<gene>
    <name evidence="7" type="ORF">FPZ12_038100</name>
</gene>
<evidence type="ECO:0000256" key="1">
    <source>
        <dbReference type="ARBA" id="ARBA00023015"/>
    </source>
</evidence>
<dbReference type="InterPro" id="IPR009057">
    <property type="entry name" value="Homeodomain-like_sf"/>
</dbReference>
<keyword evidence="1" id="KW-0805">Transcription regulation</keyword>
<evidence type="ECO:0000313" key="8">
    <source>
        <dbReference type="Proteomes" id="UP000319769"/>
    </source>
</evidence>
<feature type="domain" description="HTH tetR-type" evidence="6">
    <location>
        <begin position="30"/>
        <end position="90"/>
    </location>
</feature>
<evidence type="ECO:0000256" key="2">
    <source>
        <dbReference type="ARBA" id="ARBA00023125"/>
    </source>
</evidence>
<dbReference type="AlphaFoldDB" id="A0A5N0UN52"/>
<dbReference type="SUPFAM" id="SSF48498">
    <property type="entry name" value="Tetracyclin repressor-like, C-terminal domain"/>
    <property type="match status" value="1"/>
</dbReference>
<accession>A0A5N0UN52</accession>
<evidence type="ECO:0000313" key="7">
    <source>
        <dbReference type="EMBL" id="KAA9151857.1"/>
    </source>
</evidence>
<dbReference type="GO" id="GO:0000976">
    <property type="term" value="F:transcription cis-regulatory region binding"/>
    <property type="evidence" value="ECO:0007669"/>
    <property type="project" value="TreeGrafter"/>
</dbReference>
<dbReference type="SUPFAM" id="SSF46689">
    <property type="entry name" value="Homeodomain-like"/>
    <property type="match status" value="1"/>
</dbReference>
<keyword evidence="8" id="KW-1185">Reference proteome</keyword>
<dbReference type="PRINTS" id="PR00455">
    <property type="entry name" value="HTHTETR"/>
</dbReference>
<dbReference type="PANTHER" id="PTHR30055">
    <property type="entry name" value="HTH-TYPE TRANSCRIPTIONAL REGULATOR RUTR"/>
    <property type="match status" value="1"/>
</dbReference>
<dbReference type="PROSITE" id="PS50977">
    <property type="entry name" value="HTH_TETR_2"/>
    <property type="match status" value="1"/>
</dbReference>
<dbReference type="InterPro" id="IPR049397">
    <property type="entry name" value="EthR_C"/>
</dbReference>
<dbReference type="Gene3D" id="1.10.357.10">
    <property type="entry name" value="Tetracycline Repressor, domain 2"/>
    <property type="match status" value="1"/>
</dbReference>
<dbReference type="Gene3D" id="1.10.10.60">
    <property type="entry name" value="Homeodomain-like"/>
    <property type="match status" value="1"/>
</dbReference>
<dbReference type="EMBL" id="VMNW02000095">
    <property type="protein sequence ID" value="KAA9151857.1"/>
    <property type="molecule type" value="Genomic_DNA"/>
</dbReference>
<evidence type="ECO:0000259" key="6">
    <source>
        <dbReference type="PROSITE" id="PS50977"/>
    </source>
</evidence>
<dbReference type="PANTHER" id="PTHR30055:SF234">
    <property type="entry name" value="HTH-TYPE TRANSCRIPTIONAL REGULATOR BETI"/>
    <property type="match status" value="1"/>
</dbReference>
<dbReference type="Pfam" id="PF21313">
    <property type="entry name" value="EthR_C"/>
    <property type="match status" value="1"/>
</dbReference>
<dbReference type="Pfam" id="PF00440">
    <property type="entry name" value="TetR_N"/>
    <property type="match status" value="1"/>
</dbReference>
<name>A0A5N0UN52_9PSEU</name>
<evidence type="ECO:0000256" key="4">
    <source>
        <dbReference type="PROSITE-ProRule" id="PRU00335"/>
    </source>
</evidence>
<dbReference type="Proteomes" id="UP000319769">
    <property type="component" value="Unassembled WGS sequence"/>
</dbReference>
<dbReference type="InterPro" id="IPR001647">
    <property type="entry name" value="HTH_TetR"/>
</dbReference>
<organism evidence="7 8">
    <name type="scientific">Amycolatopsis acidicola</name>
    <dbReference type="NCBI Taxonomy" id="2596893"/>
    <lineage>
        <taxon>Bacteria</taxon>
        <taxon>Bacillati</taxon>
        <taxon>Actinomycetota</taxon>
        <taxon>Actinomycetes</taxon>
        <taxon>Pseudonocardiales</taxon>
        <taxon>Pseudonocardiaceae</taxon>
        <taxon>Amycolatopsis</taxon>
    </lineage>
</organism>
<evidence type="ECO:0000256" key="3">
    <source>
        <dbReference type="ARBA" id="ARBA00023163"/>
    </source>
</evidence>
<feature type="region of interest" description="Disordered" evidence="5">
    <location>
        <begin position="1"/>
        <end position="27"/>
    </location>
</feature>
<dbReference type="GO" id="GO:0003700">
    <property type="term" value="F:DNA-binding transcription factor activity"/>
    <property type="evidence" value="ECO:0007669"/>
    <property type="project" value="TreeGrafter"/>
</dbReference>
<feature type="DNA-binding region" description="H-T-H motif" evidence="4">
    <location>
        <begin position="53"/>
        <end position="72"/>
    </location>
</feature>
<comment type="caution">
    <text evidence="7">The sequence shown here is derived from an EMBL/GenBank/DDBJ whole genome shotgun (WGS) entry which is preliminary data.</text>
</comment>
<dbReference type="OrthoDB" id="5112469at2"/>
<keyword evidence="2 4" id="KW-0238">DNA-binding</keyword>
<reference evidence="7" key="1">
    <citation type="submission" date="2019-09" db="EMBL/GenBank/DDBJ databases">
        <authorList>
            <person name="Teo W.F.A."/>
            <person name="Duangmal K."/>
        </authorList>
    </citation>
    <scope>NUCLEOTIDE SEQUENCE [LARGE SCALE GENOMIC DNA]</scope>
    <source>
        <strain evidence="7">K81G1</strain>
    </source>
</reference>
<sequence>MSADPDREAGSISELQQRLRDAGPKTAKARERRAALVAAATRTFEREGYANTRVADIVHDAGVAHGTFYRYFESKDAIFREVVLRATADMVDELTAADADADGPEGVRPALQRFVAAYAPRAAILLQLRQAGTFSPEFRELRLELRRAFVALTARGIRALRSRDAGLDVDLVAEVLGATLDHMSFVWLGQGREFDEDVLLDTLALVWSRTLGLPGQD</sequence>
<feature type="compositionally biased region" description="Basic and acidic residues" evidence="5">
    <location>
        <begin position="17"/>
        <end position="27"/>
    </location>
</feature>